<gene>
    <name evidence="1" type="ORF">BDN70DRAFT_874306</name>
</gene>
<keyword evidence="2" id="KW-1185">Reference proteome</keyword>
<dbReference type="Proteomes" id="UP000807469">
    <property type="component" value="Unassembled WGS sequence"/>
</dbReference>
<dbReference type="EMBL" id="MU155158">
    <property type="protein sequence ID" value="KAF9483065.1"/>
    <property type="molecule type" value="Genomic_DNA"/>
</dbReference>
<accession>A0A9P5ZA69</accession>
<name>A0A9P5ZA69_9AGAR</name>
<dbReference type="AlphaFoldDB" id="A0A9P5ZA69"/>
<evidence type="ECO:0000313" key="1">
    <source>
        <dbReference type="EMBL" id="KAF9483065.1"/>
    </source>
</evidence>
<dbReference type="OrthoDB" id="2919154at2759"/>
<protein>
    <submittedName>
        <fullName evidence="1">Uncharacterized protein</fullName>
    </submittedName>
</protein>
<proteinExistence type="predicted"/>
<comment type="caution">
    <text evidence="1">The sequence shown here is derived from an EMBL/GenBank/DDBJ whole genome shotgun (WGS) entry which is preliminary data.</text>
</comment>
<evidence type="ECO:0000313" key="2">
    <source>
        <dbReference type="Proteomes" id="UP000807469"/>
    </source>
</evidence>
<organism evidence="1 2">
    <name type="scientific">Pholiota conissans</name>
    <dbReference type="NCBI Taxonomy" id="109636"/>
    <lineage>
        <taxon>Eukaryota</taxon>
        <taxon>Fungi</taxon>
        <taxon>Dikarya</taxon>
        <taxon>Basidiomycota</taxon>
        <taxon>Agaricomycotina</taxon>
        <taxon>Agaricomycetes</taxon>
        <taxon>Agaricomycetidae</taxon>
        <taxon>Agaricales</taxon>
        <taxon>Agaricineae</taxon>
        <taxon>Strophariaceae</taxon>
        <taxon>Pholiota</taxon>
    </lineage>
</organism>
<sequence>MVESPLLPLDIADNIIEALTLCDPDLTTVKACSLVCHDFLYICRKHIFASITLNPFPAAPLSRNFGWTQKGPTQKFKQLLLDAPQLADYVQELDYTYESQDLNNAAELCQLFAKFTRLKYLVIAAAYGLWWNTSPLRPAFLRLFHLPTLVGLEVSAMNGFIVTDLAPCVNLKRSR</sequence>
<reference evidence="1" key="1">
    <citation type="submission" date="2020-11" db="EMBL/GenBank/DDBJ databases">
        <authorList>
            <consortium name="DOE Joint Genome Institute"/>
            <person name="Ahrendt S."/>
            <person name="Riley R."/>
            <person name="Andreopoulos W."/>
            <person name="Labutti K."/>
            <person name="Pangilinan J."/>
            <person name="Ruiz-Duenas F.J."/>
            <person name="Barrasa J.M."/>
            <person name="Sanchez-Garcia M."/>
            <person name="Camarero S."/>
            <person name="Miyauchi S."/>
            <person name="Serrano A."/>
            <person name="Linde D."/>
            <person name="Babiker R."/>
            <person name="Drula E."/>
            <person name="Ayuso-Fernandez I."/>
            <person name="Pacheco R."/>
            <person name="Padilla G."/>
            <person name="Ferreira P."/>
            <person name="Barriuso J."/>
            <person name="Kellner H."/>
            <person name="Castanera R."/>
            <person name="Alfaro M."/>
            <person name="Ramirez L."/>
            <person name="Pisabarro A.G."/>
            <person name="Kuo A."/>
            <person name="Tritt A."/>
            <person name="Lipzen A."/>
            <person name="He G."/>
            <person name="Yan M."/>
            <person name="Ng V."/>
            <person name="Cullen D."/>
            <person name="Martin F."/>
            <person name="Rosso M.-N."/>
            <person name="Henrissat B."/>
            <person name="Hibbett D."/>
            <person name="Martinez A.T."/>
            <person name="Grigoriev I.V."/>
        </authorList>
    </citation>
    <scope>NUCLEOTIDE SEQUENCE</scope>
    <source>
        <strain evidence="1">CIRM-BRFM 674</strain>
    </source>
</reference>